<evidence type="ECO:0000256" key="2">
    <source>
        <dbReference type="ARBA" id="ARBA00011891"/>
    </source>
</evidence>
<accession>A0A8C5BYS3</accession>
<feature type="transmembrane region" description="Helical" evidence="8">
    <location>
        <begin position="170"/>
        <end position="191"/>
    </location>
</feature>
<evidence type="ECO:0000256" key="6">
    <source>
        <dbReference type="PIRSR" id="PIRSR606823-2"/>
    </source>
</evidence>
<dbReference type="GO" id="GO:0042759">
    <property type="term" value="P:long-chain fatty acid biosynthetic process"/>
    <property type="evidence" value="ECO:0007669"/>
    <property type="project" value="TreeGrafter"/>
</dbReference>
<protein>
    <recommendedName>
        <fullName evidence="3">Neutral ceramidase</fullName>
        <ecNumber evidence="2">3.5.1.23</ecNumber>
    </recommendedName>
</protein>
<dbReference type="GO" id="GO:0000139">
    <property type="term" value="C:Golgi membrane"/>
    <property type="evidence" value="ECO:0007669"/>
    <property type="project" value="Ensembl"/>
</dbReference>
<dbReference type="Proteomes" id="UP000694546">
    <property type="component" value="Chromosome 18"/>
</dbReference>
<feature type="domain" description="SAM" evidence="9">
    <location>
        <begin position="6"/>
        <end position="69"/>
    </location>
</feature>
<dbReference type="Gene3D" id="1.10.150.50">
    <property type="entry name" value="Transcription Factor, Ets-1"/>
    <property type="match status" value="1"/>
</dbReference>
<dbReference type="Pfam" id="PF04734">
    <property type="entry name" value="Ceramidase_alk"/>
    <property type="match status" value="1"/>
</dbReference>
<evidence type="ECO:0000256" key="5">
    <source>
        <dbReference type="PIRSR" id="PIRSR606823-1"/>
    </source>
</evidence>
<dbReference type="GO" id="GO:0046872">
    <property type="term" value="F:metal ion binding"/>
    <property type="evidence" value="ECO:0007669"/>
    <property type="project" value="UniProtKB-KW"/>
</dbReference>
<dbReference type="PANTHER" id="PTHR12670">
    <property type="entry name" value="CERAMIDASE"/>
    <property type="match status" value="1"/>
</dbReference>
<dbReference type="GO" id="GO:0046514">
    <property type="term" value="P:ceramide catabolic process"/>
    <property type="evidence" value="ECO:0007669"/>
    <property type="project" value="InterPro"/>
</dbReference>
<keyword evidence="6" id="KW-0862">Zinc</keyword>
<dbReference type="Pfam" id="PF14360">
    <property type="entry name" value="PAP2_C"/>
    <property type="match status" value="1"/>
</dbReference>
<dbReference type="GO" id="GO:0016324">
    <property type="term" value="C:apical plasma membrane"/>
    <property type="evidence" value="ECO:0007669"/>
    <property type="project" value="Ensembl"/>
</dbReference>
<feature type="transmembrane region" description="Helical" evidence="8">
    <location>
        <begin position="315"/>
        <end position="331"/>
    </location>
</feature>
<dbReference type="Gene3D" id="2.60.40.2300">
    <property type="entry name" value="Neutral/alkaline non-lysosomal ceramidase, C-terminal domain"/>
    <property type="match status" value="1"/>
</dbReference>
<dbReference type="InterPro" id="IPR025749">
    <property type="entry name" value="Sphingomyelin_synth-like_dom"/>
</dbReference>
<keyword evidence="8" id="KW-1133">Transmembrane helix</keyword>
<keyword evidence="4" id="KW-0378">Hydrolase</keyword>
<feature type="transmembrane region" description="Helical" evidence="8">
    <location>
        <begin position="217"/>
        <end position="238"/>
    </location>
</feature>
<dbReference type="SUPFAM" id="SSF47769">
    <property type="entry name" value="SAM/Pointed domain"/>
    <property type="match status" value="1"/>
</dbReference>
<dbReference type="GO" id="GO:0017040">
    <property type="term" value="F:N-acylsphingosine amidohydrolase activity"/>
    <property type="evidence" value="ECO:0007669"/>
    <property type="project" value="UniProtKB-UniRule"/>
</dbReference>
<dbReference type="AlphaFoldDB" id="A0A8C5BYS3"/>
<keyword evidence="11" id="KW-1185">Reference proteome</keyword>
<keyword evidence="8" id="KW-0472">Membrane</keyword>
<dbReference type="GO" id="GO:0005789">
    <property type="term" value="C:endoplasmic reticulum membrane"/>
    <property type="evidence" value="ECO:0007669"/>
    <property type="project" value="Ensembl"/>
</dbReference>
<feature type="active site" description="Nucleophile" evidence="5">
    <location>
        <position position="621"/>
    </location>
</feature>
<evidence type="ECO:0000256" key="4">
    <source>
        <dbReference type="ARBA" id="ARBA00022801"/>
    </source>
</evidence>
<dbReference type="Ensembl" id="ENSGMOT00000041550.1">
    <property type="protein sequence ID" value="ENSGMOP00000054055.1"/>
    <property type="gene ID" value="ENSGMOG00000030487.1"/>
</dbReference>
<evidence type="ECO:0000256" key="3">
    <source>
        <dbReference type="ARBA" id="ARBA00019235"/>
    </source>
</evidence>
<evidence type="ECO:0000313" key="11">
    <source>
        <dbReference type="Proteomes" id="UP000694546"/>
    </source>
</evidence>
<feature type="region of interest" description="Disordered" evidence="7">
    <location>
        <begin position="81"/>
        <end position="132"/>
    </location>
</feature>
<dbReference type="InterPro" id="IPR031329">
    <property type="entry name" value="NEUT/ALK_ceramidase_N"/>
</dbReference>
<name>A0A8C5BYS3_GADMO</name>
<evidence type="ECO:0000313" key="10">
    <source>
        <dbReference type="Ensembl" id="ENSGMOP00000054055.1"/>
    </source>
</evidence>
<sequence length="1049" mass="116523">MKVSDWTGEDVVRWLGDQGLQEYCDALRSLNGRALLELGPSDFASPPLSRVTSDGGQQLLERVQTLRLEHHIRVHKNVHNGHATSNGVKANGTPGLSVKGDTGVTNGNGPPKHKTQPAQRNGVRNGALVGNGFADDRHHGGNAWIQIPLPAAGATDSSSRSPLPEEWGRTGVAVLYAVTCFVLTTVMISVVHERVPPKEDTPPLPDKFFDWFDRKEWAFMVCEVIGLLLLALWLVNWALHKHRSIVGRRFFFIIGTLYLYRCVTMYITTLPVPGMHFRCAPKVMGDHMSQAGRVFKMIAGGGLTITGSHHMCGDYLYSGHTVILTLCYLFIKEYSPRRFWWCHWLCWLLWAVGLFCILLAHDHYSIDVVVAYYVTTQLFWLYHTMANQQMGYAVPQQTAAGIHTRLFSRAFIVDDGHKRVVFITADIGMVSQRLRLEVLKALQVKYGTLYRQDNVVLSGTHTHGGPAGYFQYTLFIITSKGYVKPAVKALVDGIVQSVDRAHRSIRPGRIYMSQGTLEDSSLNRSPQSYLNNPQKERDRYETNTDKQVVVLRLTDLDGDGVGMLSWFAVHAVSMNYTNQMISSDNMGYAAYLLEQDKNRGSLPGKGPFVAGFSSSNLGDVSPNTRGPVCANTGLPCDYLNSSCPIGGTKMCQAYGPGEDMFESTRLIGHNIYKKAKELYGKADWEVTGFLHAAHQWVNMTDVTVQINSTHTARTCKPALGHSFAAGTTDGGGDLNFTQGAVEGDPFWDGIRNALVGEPSNETQECHRPKPILFSTGEMSWPVPWHPEIVDVQIITIGSVAVVAVPGEMTTMSGRRIREAIKQELDSGSSFEDTTVVIAGLSNTYTHYITTYEEYQIQRYEGASTIYGPHTLGAYLQKYTNLARAIAQGTESELQRGPEPPYFAKLPNLLPAAPVDKKPVNSSFGQVLEQVLPVYRVGDVVSVTFVAGNPRHSGDIRDKTFVTVEVFQNTSSSWEVVHTDASWETRFHWVKGSNRESNATVEWHIPASAQQGSYRIQHFGHYKKMVGFRPLITAYQGSSDVFAVSHTYYY</sequence>
<keyword evidence="8" id="KW-0812">Transmembrane</keyword>
<feature type="compositionally biased region" description="Polar residues" evidence="7">
    <location>
        <begin position="516"/>
        <end position="533"/>
    </location>
</feature>
<proteinExistence type="inferred from homology"/>
<dbReference type="PANTHER" id="PTHR12670:SF1">
    <property type="entry name" value="NEUTRAL CERAMIDASE"/>
    <property type="match status" value="1"/>
</dbReference>
<dbReference type="InterPro" id="IPR001660">
    <property type="entry name" value="SAM"/>
</dbReference>
<dbReference type="InterPro" id="IPR031331">
    <property type="entry name" value="NEUT/ALK_ceramidase_C"/>
</dbReference>
<feature type="binding site" evidence="6">
    <location>
        <position position="461"/>
    </location>
    <ligand>
        <name>Zn(2+)</name>
        <dbReference type="ChEBI" id="CHEBI:29105"/>
    </ligand>
</feature>
<dbReference type="GeneTree" id="ENSGT00390000015792"/>
<dbReference type="Pfam" id="PF17048">
    <property type="entry name" value="Ceramidse_alk_C"/>
    <property type="match status" value="1"/>
</dbReference>
<evidence type="ECO:0000259" key="9">
    <source>
        <dbReference type="PROSITE" id="PS50105"/>
    </source>
</evidence>
<dbReference type="InterPro" id="IPR006823">
    <property type="entry name" value="Ceramidase_alk"/>
</dbReference>
<feature type="region of interest" description="Disordered" evidence="7">
    <location>
        <begin position="516"/>
        <end position="541"/>
    </location>
</feature>
<gene>
    <name evidence="10" type="primary">LOC115530759</name>
</gene>
<dbReference type="GO" id="GO:0005576">
    <property type="term" value="C:extracellular region"/>
    <property type="evidence" value="ECO:0007669"/>
    <property type="project" value="TreeGrafter"/>
</dbReference>
<dbReference type="EC" id="3.5.1.23" evidence="2"/>
<evidence type="ECO:0000256" key="7">
    <source>
        <dbReference type="SAM" id="MobiDB-lite"/>
    </source>
</evidence>
<keyword evidence="6" id="KW-0479">Metal-binding</keyword>
<feature type="binding site" evidence="6">
    <location>
        <position position="847"/>
    </location>
    <ligand>
        <name>Zn(2+)</name>
        <dbReference type="ChEBI" id="CHEBI:29105"/>
    </ligand>
</feature>
<comment type="similarity">
    <text evidence="1">Belongs to the neutral ceramidase family.</text>
</comment>
<comment type="cofactor">
    <cofactor evidence="6">
        <name>Zn(2+)</name>
        <dbReference type="ChEBI" id="CHEBI:29105"/>
    </cofactor>
    <text evidence="6">Binds 1 zinc ion per subunit.</text>
</comment>
<feature type="binding site" evidence="6">
    <location>
        <position position="807"/>
    </location>
    <ligand>
        <name>Zn(2+)</name>
        <dbReference type="ChEBI" id="CHEBI:29105"/>
    </ligand>
</feature>
<evidence type="ECO:0000256" key="1">
    <source>
        <dbReference type="ARBA" id="ARBA00009835"/>
    </source>
</evidence>
<feature type="transmembrane region" description="Helical" evidence="8">
    <location>
        <begin position="250"/>
        <end position="268"/>
    </location>
</feature>
<organism evidence="10 11">
    <name type="scientific">Gadus morhua</name>
    <name type="common">Atlantic cod</name>
    <dbReference type="NCBI Taxonomy" id="8049"/>
    <lineage>
        <taxon>Eukaryota</taxon>
        <taxon>Metazoa</taxon>
        <taxon>Chordata</taxon>
        <taxon>Craniata</taxon>
        <taxon>Vertebrata</taxon>
        <taxon>Euteleostomi</taxon>
        <taxon>Actinopterygii</taxon>
        <taxon>Neopterygii</taxon>
        <taxon>Teleostei</taxon>
        <taxon>Neoteleostei</taxon>
        <taxon>Acanthomorphata</taxon>
        <taxon>Zeiogadaria</taxon>
        <taxon>Gadariae</taxon>
        <taxon>Gadiformes</taxon>
        <taxon>Gadoidei</taxon>
        <taxon>Gadidae</taxon>
        <taxon>Gadus</taxon>
    </lineage>
</organism>
<dbReference type="PROSITE" id="PS50105">
    <property type="entry name" value="SAM_DOMAIN"/>
    <property type="match status" value="1"/>
</dbReference>
<reference evidence="10" key="2">
    <citation type="submission" date="2025-09" db="UniProtKB">
        <authorList>
            <consortium name="Ensembl"/>
        </authorList>
    </citation>
    <scope>IDENTIFICATION</scope>
</reference>
<feature type="transmembrane region" description="Helical" evidence="8">
    <location>
        <begin position="338"/>
        <end position="360"/>
    </location>
</feature>
<dbReference type="InterPro" id="IPR013761">
    <property type="entry name" value="SAM/pointed_sf"/>
</dbReference>
<dbReference type="GO" id="GO:0046512">
    <property type="term" value="P:sphingosine biosynthetic process"/>
    <property type="evidence" value="ECO:0007669"/>
    <property type="project" value="TreeGrafter"/>
</dbReference>
<reference evidence="10" key="1">
    <citation type="submission" date="2025-08" db="UniProtKB">
        <authorList>
            <consortium name="Ensembl"/>
        </authorList>
    </citation>
    <scope>IDENTIFICATION</scope>
</reference>
<feature type="binding site" evidence="6">
    <location>
        <position position="570"/>
    </location>
    <ligand>
        <name>Zn(2+)</name>
        <dbReference type="ChEBI" id="CHEBI:29105"/>
    </ligand>
</feature>
<dbReference type="CDD" id="cd01610">
    <property type="entry name" value="PAP2_like"/>
    <property type="match status" value="1"/>
</dbReference>
<dbReference type="InterPro" id="IPR038445">
    <property type="entry name" value="NCDase_C_sf"/>
</dbReference>
<evidence type="ECO:0000256" key="8">
    <source>
        <dbReference type="SAM" id="Phobius"/>
    </source>
</evidence>